<dbReference type="PANTHER" id="PTHR44196:SF1">
    <property type="entry name" value="DEHYDROGENASE_REDUCTASE SDR FAMILY MEMBER 7B"/>
    <property type="match status" value="1"/>
</dbReference>
<dbReference type="SUPFAM" id="SSF51735">
    <property type="entry name" value="NAD(P)-binding Rossmann-fold domains"/>
    <property type="match status" value="1"/>
</dbReference>
<protein>
    <submittedName>
        <fullName evidence="4">Short-chain alcohol dehydrogenase-like protein</fullName>
    </submittedName>
</protein>
<dbReference type="PRINTS" id="PR00081">
    <property type="entry name" value="GDHRDH"/>
</dbReference>
<dbReference type="AlphaFoldDB" id="A4C4K9"/>
<dbReference type="PRINTS" id="PR00080">
    <property type="entry name" value="SDRFAMILY"/>
</dbReference>
<organism evidence="4 5">
    <name type="scientific">Pseudoalteromonas tunicata D2</name>
    <dbReference type="NCBI Taxonomy" id="87626"/>
    <lineage>
        <taxon>Bacteria</taxon>
        <taxon>Pseudomonadati</taxon>
        <taxon>Pseudomonadota</taxon>
        <taxon>Gammaproteobacteria</taxon>
        <taxon>Alteromonadales</taxon>
        <taxon>Pseudoalteromonadaceae</taxon>
        <taxon>Pseudoalteromonas</taxon>
    </lineage>
</organism>
<evidence type="ECO:0000256" key="3">
    <source>
        <dbReference type="RuleBase" id="RU000363"/>
    </source>
</evidence>
<dbReference type="NCBIfam" id="NF006565">
    <property type="entry name" value="PRK09072.1"/>
    <property type="match status" value="1"/>
</dbReference>
<comment type="similarity">
    <text evidence="1 3">Belongs to the short-chain dehydrogenases/reductases (SDR) family.</text>
</comment>
<evidence type="ECO:0000313" key="5">
    <source>
        <dbReference type="Proteomes" id="UP000006201"/>
    </source>
</evidence>
<dbReference type="STRING" id="87626.PTD2_02941"/>
<evidence type="ECO:0000256" key="1">
    <source>
        <dbReference type="ARBA" id="ARBA00006484"/>
    </source>
</evidence>
<keyword evidence="5" id="KW-1185">Reference proteome</keyword>
<dbReference type="OrthoDB" id="4690547at2"/>
<dbReference type="InterPro" id="IPR002347">
    <property type="entry name" value="SDR_fam"/>
</dbReference>
<reference evidence="4 5" key="1">
    <citation type="submission" date="2006-02" db="EMBL/GenBank/DDBJ databases">
        <authorList>
            <person name="Moran M.A."/>
            <person name="Kjelleberg S."/>
            <person name="Egan S."/>
            <person name="Saunders N."/>
            <person name="Thomas T."/>
            <person name="Ferriera S."/>
            <person name="Johnson J."/>
            <person name="Kravitz S."/>
            <person name="Halpern A."/>
            <person name="Remington K."/>
            <person name="Beeson K."/>
            <person name="Tran B."/>
            <person name="Rogers Y.-H."/>
            <person name="Friedman R."/>
            <person name="Venter J.C."/>
        </authorList>
    </citation>
    <scope>NUCLEOTIDE SEQUENCE [LARGE SCALE GENOMIC DNA]</scope>
    <source>
        <strain evidence="4 5">D2</strain>
    </source>
</reference>
<dbReference type="Proteomes" id="UP000006201">
    <property type="component" value="Unassembled WGS sequence"/>
</dbReference>
<dbReference type="RefSeq" id="WP_009836789.1">
    <property type="nucleotide sequence ID" value="NZ_AAOH01000001.1"/>
</dbReference>
<dbReference type="InterPro" id="IPR036291">
    <property type="entry name" value="NAD(P)-bd_dom_sf"/>
</dbReference>
<name>A4C4K9_9GAMM</name>
<accession>A4C4K9</accession>
<evidence type="ECO:0000256" key="2">
    <source>
        <dbReference type="ARBA" id="ARBA00023002"/>
    </source>
</evidence>
<dbReference type="HOGENOM" id="CLU_010194_2_1_6"/>
<proteinExistence type="inferred from homology"/>
<evidence type="ECO:0000313" key="4">
    <source>
        <dbReference type="EMBL" id="EAR30491.1"/>
    </source>
</evidence>
<dbReference type="GO" id="GO:0016491">
    <property type="term" value="F:oxidoreductase activity"/>
    <property type="evidence" value="ECO:0007669"/>
    <property type="project" value="UniProtKB-KW"/>
</dbReference>
<dbReference type="EMBL" id="AAOH01000001">
    <property type="protein sequence ID" value="EAR30491.1"/>
    <property type="molecule type" value="Genomic_DNA"/>
</dbReference>
<dbReference type="Gene3D" id="3.40.50.720">
    <property type="entry name" value="NAD(P)-binding Rossmann-like Domain"/>
    <property type="match status" value="1"/>
</dbReference>
<dbReference type="Pfam" id="PF00106">
    <property type="entry name" value="adh_short"/>
    <property type="match status" value="1"/>
</dbReference>
<dbReference type="GO" id="GO:0016020">
    <property type="term" value="C:membrane"/>
    <property type="evidence" value="ECO:0007669"/>
    <property type="project" value="TreeGrafter"/>
</dbReference>
<dbReference type="eggNOG" id="COG0300">
    <property type="taxonomic scope" value="Bacteria"/>
</dbReference>
<keyword evidence="2" id="KW-0560">Oxidoreductase</keyword>
<comment type="caution">
    <text evidence="4">The sequence shown here is derived from an EMBL/GenBank/DDBJ whole genome shotgun (WGS) entry which is preliminary data.</text>
</comment>
<gene>
    <name evidence="4" type="ORF">PTD2_02941</name>
</gene>
<dbReference type="CDD" id="cd05233">
    <property type="entry name" value="SDR_c"/>
    <property type="match status" value="1"/>
</dbReference>
<dbReference type="PANTHER" id="PTHR44196">
    <property type="entry name" value="DEHYDROGENASE/REDUCTASE SDR FAMILY MEMBER 7B"/>
    <property type="match status" value="1"/>
</dbReference>
<sequence>MSKSPLCVLTGASGGIGQAMAAALHDQGYRLLLVGRNELKLAQLSKSLGNQHSYITADLATIEGRDALVHKAQKLGGASVLINNAGVNQMASFDHQSAVDISKTLEMNLLVPMLLTQAFLAQLSQKDSATIVNVGSAFGSIGFPYYASYCASKFGLRGFTEALKRELSDKPIDVLYLAPRATDTQINGVLERAMNTALGNHMDSPELVAKQLVKQLNSRIARTVIGFPERFFAKLNGIFPSLVDNAISKKLVIMKQVMKQTNKGAQHEIL</sequence>